<feature type="site" description="Catalytically relevant" evidence="6">
    <location>
        <position position="123"/>
    </location>
</feature>
<feature type="domain" description="CBS" evidence="8">
    <location>
        <begin position="292"/>
        <end position="343"/>
    </location>
</feature>
<feature type="site" description="Catalytically relevant" evidence="6">
    <location>
        <position position="205"/>
    </location>
</feature>
<dbReference type="RefSeq" id="WP_145061118.1">
    <property type="nucleotide sequence ID" value="NZ_CP036287.1"/>
</dbReference>
<keyword evidence="10" id="KW-0413">Isomerase</keyword>
<feature type="domain" description="CBS" evidence="8">
    <location>
        <begin position="221"/>
        <end position="283"/>
    </location>
</feature>
<dbReference type="InterPro" id="IPR035474">
    <property type="entry name" value="SIS_Kpsf"/>
</dbReference>
<dbReference type="GO" id="GO:0097367">
    <property type="term" value="F:carbohydrate derivative binding"/>
    <property type="evidence" value="ECO:0007669"/>
    <property type="project" value="InterPro"/>
</dbReference>
<evidence type="ECO:0000256" key="5">
    <source>
        <dbReference type="PIRSR" id="PIRSR004692-2"/>
    </source>
</evidence>
<dbReference type="SMART" id="SM00116">
    <property type="entry name" value="CBS"/>
    <property type="match status" value="2"/>
</dbReference>
<evidence type="ECO:0000256" key="4">
    <source>
        <dbReference type="PIRNR" id="PIRNR004692"/>
    </source>
</evidence>
<evidence type="ECO:0000256" key="3">
    <source>
        <dbReference type="ARBA" id="ARBA00023122"/>
    </source>
</evidence>
<keyword evidence="11" id="KW-1185">Reference proteome</keyword>
<dbReference type="InterPro" id="IPR001347">
    <property type="entry name" value="SIS_dom"/>
</dbReference>
<accession>A0A518BD97</accession>
<dbReference type="CDD" id="cd05014">
    <property type="entry name" value="SIS_Kpsf"/>
    <property type="match status" value="1"/>
</dbReference>
<dbReference type="InterPro" id="IPR000644">
    <property type="entry name" value="CBS_dom"/>
</dbReference>
<dbReference type="Proteomes" id="UP000316921">
    <property type="component" value="Chromosome"/>
</dbReference>
<dbReference type="GO" id="GO:0005975">
    <property type="term" value="P:carbohydrate metabolic process"/>
    <property type="evidence" value="ECO:0007669"/>
    <property type="project" value="InterPro"/>
</dbReference>
<dbReference type="AlphaFoldDB" id="A0A518BD97"/>
<dbReference type="PROSITE" id="PS51371">
    <property type="entry name" value="CBS"/>
    <property type="match status" value="2"/>
</dbReference>
<dbReference type="InterPro" id="IPR046348">
    <property type="entry name" value="SIS_dom_sf"/>
</dbReference>
<evidence type="ECO:0000259" key="8">
    <source>
        <dbReference type="PROSITE" id="PS51371"/>
    </source>
</evidence>
<evidence type="ECO:0000256" key="6">
    <source>
        <dbReference type="PIRSR" id="PIRSR004692-3"/>
    </source>
</evidence>
<keyword evidence="2" id="KW-0677">Repeat</keyword>
<feature type="binding site" evidence="5">
    <location>
        <position position="94"/>
    </location>
    <ligand>
        <name>Zn(2+)</name>
        <dbReference type="ChEBI" id="CHEBI:29105"/>
    </ligand>
</feature>
<proteinExistence type="inferred from homology"/>
<evidence type="ECO:0000313" key="11">
    <source>
        <dbReference type="Proteomes" id="UP000316921"/>
    </source>
</evidence>
<feature type="site" description="Catalytically relevant" evidence="6">
    <location>
        <position position="164"/>
    </location>
</feature>
<feature type="site" description="Catalytically relevant" evidence="6">
    <location>
        <position position="71"/>
    </location>
</feature>
<dbReference type="KEGG" id="pbap:Pla133_00100"/>
<dbReference type="InterPro" id="IPR046342">
    <property type="entry name" value="CBS_dom_sf"/>
</dbReference>
<dbReference type="GO" id="GO:1901135">
    <property type="term" value="P:carbohydrate derivative metabolic process"/>
    <property type="evidence" value="ECO:0007669"/>
    <property type="project" value="InterPro"/>
</dbReference>
<dbReference type="PIRSF" id="PIRSF004692">
    <property type="entry name" value="KdsD_KpsF"/>
    <property type="match status" value="1"/>
</dbReference>
<dbReference type="InterPro" id="IPR050986">
    <property type="entry name" value="GutQ/KpsF_isomerases"/>
</dbReference>
<name>A0A518BD97_9BACT</name>
<dbReference type="NCBIfam" id="TIGR00393">
    <property type="entry name" value="kpsF"/>
    <property type="match status" value="1"/>
</dbReference>
<dbReference type="Gene3D" id="3.10.580.10">
    <property type="entry name" value="CBS-domain"/>
    <property type="match status" value="1"/>
</dbReference>
<comment type="similarity">
    <text evidence="1 4">Belongs to the SIS family. GutQ/KpsF subfamily.</text>
</comment>
<reference evidence="10 11" key="1">
    <citation type="submission" date="2019-02" db="EMBL/GenBank/DDBJ databases">
        <title>Deep-cultivation of Planctomycetes and their phenomic and genomic characterization uncovers novel biology.</title>
        <authorList>
            <person name="Wiegand S."/>
            <person name="Jogler M."/>
            <person name="Boedeker C."/>
            <person name="Pinto D."/>
            <person name="Vollmers J."/>
            <person name="Rivas-Marin E."/>
            <person name="Kohn T."/>
            <person name="Peeters S.H."/>
            <person name="Heuer A."/>
            <person name="Rast P."/>
            <person name="Oberbeckmann S."/>
            <person name="Bunk B."/>
            <person name="Jeske O."/>
            <person name="Meyerdierks A."/>
            <person name="Storesund J.E."/>
            <person name="Kallscheuer N."/>
            <person name="Luecker S."/>
            <person name="Lage O.M."/>
            <person name="Pohl T."/>
            <person name="Merkel B.J."/>
            <person name="Hornburger P."/>
            <person name="Mueller R.-W."/>
            <person name="Bruemmer F."/>
            <person name="Labrenz M."/>
            <person name="Spormann A.M."/>
            <person name="Op den Camp H."/>
            <person name="Overmann J."/>
            <person name="Amann R."/>
            <person name="Jetten M.S.M."/>
            <person name="Mascher T."/>
            <person name="Medema M.H."/>
            <person name="Devos D.P."/>
            <person name="Kaster A.-K."/>
            <person name="Ovreas L."/>
            <person name="Rohde M."/>
            <person name="Galperin M.Y."/>
            <person name="Jogler C."/>
        </authorList>
    </citation>
    <scope>NUCLEOTIDE SEQUENCE [LARGE SCALE GENOMIC DNA]</scope>
    <source>
        <strain evidence="10 11">Pla133</strain>
    </source>
</reference>
<dbReference type="GO" id="GO:0046872">
    <property type="term" value="F:metal ion binding"/>
    <property type="evidence" value="ECO:0007669"/>
    <property type="project" value="UniProtKB-KW"/>
</dbReference>
<keyword evidence="5" id="KW-0862">Zinc</keyword>
<organism evidence="10 11">
    <name type="scientific">Engelhardtia mirabilis</name>
    <dbReference type="NCBI Taxonomy" id="2528011"/>
    <lineage>
        <taxon>Bacteria</taxon>
        <taxon>Pseudomonadati</taxon>
        <taxon>Planctomycetota</taxon>
        <taxon>Planctomycetia</taxon>
        <taxon>Planctomycetia incertae sedis</taxon>
        <taxon>Engelhardtia</taxon>
    </lineage>
</organism>
<dbReference type="GO" id="GO:0019146">
    <property type="term" value="F:arabinose-5-phosphate isomerase activity"/>
    <property type="evidence" value="ECO:0007669"/>
    <property type="project" value="UniProtKB-EC"/>
</dbReference>
<dbReference type="EMBL" id="CP036287">
    <property type="protein sequence ID" value="QDU64949.1"/>
    <property type="molecule type" value="Genomic_DNA"/>
</dbReference>
<dbReference type="InterPro" id="IPR004800">
    <property type="entry name" value="KdsD/KpsF-type"/>
</dbReference>
<evidence type="ECO:0000313" key="10">
    <source>
        <dbReference type="EMBL" id="QDU64949.1"/>
    </source>
</evidence>
<dbReference type="CDD" id="cd04604">
    <property type="entry name" value="CBS_pair_SIS_assoc"/>
    <property type="match status" value="1"/>
</dbReference>
<feature type="domain" description="SIS" evidence="9">
    <location>
        <begin position="53"/>
        <end position="196"/>
    </location>
</feature>
<dbReference type="PANTHER" id="PTHR42745">
    <property type="match status" value="1"/>
</dbReference>
<dbReference type="EC" id="5.3.1.13" evidence="10"/>
<dbReference type="FunFam" id="3.40.50.10490:FF:000011">
    <property type="entry name" value="Arabinose 5-phosphate isomerase"/>
    <property type="match status" value="1"/>
</dbReference>
<evidence type="ECO:0000259" key="9">
    <source>
        <dbReference type="PROSITE" id="PS51464"/>
    </source>
</evidence>
<sequence>MHEARQQEPGSNHPDHGSRAAADLLAHAAEVIRTEAEAITRLTDRLGSDFVQAVHLILGCKGMVVVTGMGKAGLVGAKLSATMASTGTPSLTLHPGEALHGDLGRIRADDVVVALSNSGETAEIKALIPAARRIGANLVAITESRESTLGQRSDCVLELGPVGEACPLGLAPTASTSAMMAIGDALAMVVAKARGFSREDYARFHPAGALGRKLLRVAEVMRSGDQLPLIKESATLSEALELASQVPGRHPGATLVVGDEGQMVGIFTDGDLRRLLLAAGGPPGAEPIAAHMGRNPKSVHPDQLVEEAMHLIHEYKVDQLPVLDDDRRPVGLLDVQDVLDLRL</sequence>
<dbReference type="Pfam" id="PF00571">
    <property type="entry name" value="CBS"/>
    <property type="match status" value="2"/>
</dbReference>
<protein>
    <submittedName>
        <fullName evidence="10">Arabinose 5-phosphate isomerase KdsD</fullName>
        <ecNumber evidence="10">5.3.1.13</ecNumber>
    </submittedName>
</protein>
<evidence type="ECO:0000256" key="7">
    <source>
        <dbReference type="PROSITE-ProRule" id="PRU00703"/>
    </source>
</evidence>
<evidence type="ECO:0000256" key="2">
    <source>
        <dbReference type="ARBA" id="ARBA00022737"/>
    </source>
</evidence>
<dbReference type="Gene3D" id="3.40.50.10490">
    <property type="entry name" value="Glucose-6-phosphate isomerase like protein, domain 1"/>
    <property type="match status" value="1"/>
</dbReference>
<dbReference type="PROSITE" id="PS51464">
    <property type="entry name" value="SIS"/>
    <property type="match status" value="1"/>
</dbReference>
<evidence type="ECO:0000256" key="1">
    <source>
        <dbReference type="ARBA" id="ARBA00008165"/>
    </source>
</evidence>
<keyword evidence="3 7" id="KW-0129">CBS domain</keyword>
<dbReference type="PANTHER" id="PTHR42745:SF1">
    <property type="entry name" value="ARABINOSE 5-PHOSPHATE ISOMERASE KDSD"/>
    <property type="match status" value="1"/>
</dbReference>
<dbReference type="Pfam" id="PF01380">
    <property type="entry name" value="SIS"/>
    <property type="match status" value="1"/>
</dbReference>
<gene>
    <name evidence="10" type="primary">kdsD</name>
    <name evidence="10" type="ORF">Pla133_00100</name>
</gene>
<dbReference type="SUPFAM" id="SSF53697">
    <property type="entry name" value="SIS domain"/>
    <property type="match status" value="1"/>
</dbReference>
<keyword evidence="5" id="KW-0479">Metal-binding</keyword>